<protein>
    <submittedName>
        <fullName evidence="3">Uncharacterized protein</fullName>
    </submittedName>
</protein>
<dbReference type="EnsemblMetazoa" id="CLYHEMT000060.1">
    <property type="protein sequence ID" value="CLYHEMP000060.1"/>
    <property type="gene ID" value="CLYHEMG000060"/>
</dbReference>
<sequence>MLHDSAYRKVRSISEGNFHSCYASNKAEKFKFKRLSQGLESCAQAQTMKLRKEEKELTKLYQNIQKEKMKHEIEQRHNQFYLKNSQKKHGKENQQLNSSMSSLKRLPSIPSNPRHKSQPSTADKRNRRCSLQPKLSPSNEVIPFYMQHGYSHYHHDPHYDHLLDGERKSKQDLSGDDIATLDEPSWKQKSTKLARLKTRRNAITSVNSEQLAFLRDLEGKRRSSIDSRISNASSRYADLDDMSSIDLTLSMNVNLQNNGTSTQRLLCDVLNKNAESQPQQQGTGNNSVLTPFERQELAKYQHRSVRTVTPMEEADRRAQHLFENSSRGQRRCTLPVTNTSKLNMLRHVLLKKLVNGESIKNLAVDKTFDGLLDELDDGRIYPAYDPENVLELEDFNALRKCKYLRISDLNKQSLNEIALGLLLVSDSKH</sequence>
<dbReference type="Proteomes" id="UP000594262">
    <property type="component" value="Unplaced"/>
</dbReference>
<evidence type="ECO:0000256" key="1">
    <source>
        <dbReference type="SAM" id="Coils"/>
    </source>
</evidence>
<feature type="compositionally biased region" description="Polar residues" evidence="2">
    <location>
        <begin position="93"/>
        <end position="102"/>
    </location>
</feature>
<dbReference type="RefSeq" id="XP_066925652.1">
    <property type="nucleotide sequence ID" value="XM_067069551.1"/>
</dbReference>
<evidence type="ECO:0000313" key="3">
    <source>
        <dbReference type="EnsemblMetazoa" id="CLYHEMP000060.1"/>
    </source>
</evidence>
<reference evidence="3" key="1">
    <citation type="submission" date="2021-01" db="UniProtKB">
        <authorList>
            <consortium name="EnsemblMetazoa"/>
        </authorList>
    </citation>
    <scope>IDENTIFICATION</scope>
</reference>
<evidence type="ECO:0000256" key="2">
    <source>
        <dbReference type="SAM" id="MobiDB-lite"/>
    </source>
</evidence>
<name>A0A7M5UHH9_9CNID</name>
<dbReference type="GeneID" id="136813039"/>
<keyword evidence="4" id="KW-1185">Reference proteome</keyword>
<dbReference type="AlphaFoldDB" id="A0A7M5UHH9"/>
<keyword evidence="1" id="KW-0175">Coiled coil</keyword>
<feature type="coiled-coil region" evidence="1">
    <location>
        <begin position="43"/>
        <end position="74"/>
    </location>
</feature>
<accession>A0A7M5UHH9</accession>
<evidence type="ECO:0000313" key="4">
    <source>
        <dbReference type="Proteomes" id="UP000594262"/>
    </source>
</evidence>
<organism evidence="3 4">
    <name type="scientific">Clytia hemisphaerica</name>
    <dbReference type="NCBI Taxonomy" id="252671"/>
    <lineage>
        <taxon>Eukaryota</taxon>
        <taxon>Metazoa</taxon>
        <taxon>Cnidaria</taxon>
        <taxon>Hydrozoa</taxon>
        <taxon>Hydroidolina</taxon>
        <taxon>Leptothecata</taxon>
        <taxon>Obeliida</taxon>
        <taxon>Clytiidae</taxon>
        <taxon>Clytia</taxon>
    </lineage>
</organism>
<dbReference type="OrthoDB" id="10629384at2759"/>
<proteinExistence type="predicted"/>
<feature type="region of interest" description="Disordered" evidence="2">
    <location>
        <begin position="84"/>
        <end position="136"/>
    </location>
</feature>